<evidence type="ECO:0008006" key="4">
    <source>
        <dbReference type="Google" id="ProtNLM"/>
    </source>
</evidence>
<keyword evidence="1" id="KW-0812">Transmembrane</keyword>
<reference evidence="2 3" key="1">
    <citation type="submission" date="2023-06" db="EMBL/GenBank/DDBJ databases">
        <authorList>
            <person name="Oyuntsetseg B."/>
            <person name="Kim S.B."/>
        </authorList>
    </citation>
    <scope>NUCLEOTIDE SEQUENCE [LARGE SCALE GENOMIC DNA]</scope>
    <source>
        <strain evidence="2 3">2-15</strain>
    </source>
</reference>
<dbReference type="AlphaFoldDB" id="A0A9Y2MU40"/>
<protein>
    <recommendedName>
        <fullName evidence="4">CU044_5270 family protein</fullName>
    </recommendedName>
</protein>
<feature type="transmembrane region" description="Helical" evidence="1">
    <location>
        <begin position="64"/>
        <end position="83"/>
    </location>
</feature>
<dbReference type="EMBL" id="CP127294">
    <property type="protein sequence ID" value="WIX81370.1"/>
    <property type="molecule type" value="Genomic_DNA"/>
</dbReference>
<dbReference type="Proteomes" id="UP001236014">
    <property type="component" value="Chromosome"/>
</dbReference>
<dbReference type="RefSeq" id="WP_285971967.1">
    <property type="nucleotide sequence ID" value="NZ_CP127294.1"/>
</dbReference>
<dbReference type="KEGG" id="acab:QRX50_11715"/>
<keyword evidence="1" id="KW-1133">Transmembrane helix</keyword>
<organism evidence="2 3">
    <name type="scientific">Amycolatopsis carbonis</name>
    <dbReference type="NCBI Taxonomy" id="715471"/>
    <lineage>
        <taxon>Bacteria</taxon>
        <taxon>Bacillati</taxon>
        <taxon>Actinomycetota</taxon>
        <taxon>Actinomycetes</taxon>
        <taxon>Pseudonocardiales</taxon>
        <taxon>Pseudonocardiaceae</taxon>
        <taxon>Amycolatopsis</taxon>
    </lineage>
</organism>
<evidence type="ECO:0000256" key="1">
    <source>
        <dbReference type="SAM" id="Phobius"/>
    </source>
</evidence>
<keyword evidence="3" id="KW-1185">Reference proteome</keyword>
<sequence length="380" mass="40800">MNDDNVRHLWSDAELDEALDALHPHVRTDPAELDRARATLLRAASAETGQAHTAPPAKKRSGTWRWIAVAAAVVVVTGGVVVAREIVEQPATVAPAATATADVRPGPGQYTHVTNTYTDIEWVADRSAFAVQQKVEFWIPADRSDMWMRKWTRDGDPVVLTGQTYDKASLPGPDSTTQIAAGGDFRTPFPYPGGWDTDVPGGWYRPTPAFVENLPTDSAALLKDVTSASSPPQRFVDGATEVLPPMQSYPGLFQQAAGATTTAKTPLAPTPGSAVATYAGPGDIQMRLLTVLASGLAPRPVRAAIIDLLRSQATTWKVEGDTDTYLVSYGNHQLVIDVDNSTSQLLSARDVTNQNFYGIHPGETLSTAKFSFEITSEFGS</sequence>
<gene>
    <name evidence="2" type="ORF">QRX50_11715</name>
</gene>
<name>A0A9Y2MU40_9PSEU</name>
<accession>A0A9Y2MU40</accession>
<evidence type="ECO:0000313" key="2">
    <source>
        <dbReference type="EMBL" id="WIX81370.1"/>
    </source>
</evidence>
<proteinExistence type="predicted"/>
<keyword evidence="1" id="KW-0472">Membrane</keyword>
<evidence type="ECO:0000313" key="3">
    <source>
        <dbReference type="Proteomes" id="UP001236014"/>
    </source>
</evidence>